<name>A0AAV6N5X5_9ROSI</name>
<evidence type="ECO:0000313" key="1">
    <source>
        <dbReference type="EMBL" id="KAG6592845.1"/>
    </source>
</evidence>
<feature type="non-terminal residue" evidence="1">
    <location>
        <position position="1"/>
    </location>
</feature>
<sequence length="111" mass="11755">MEVGDEDGVGAFERVRLGGRNIGASMSVSHGSEGKLPNCCCINIYVNSNIQGVNNSTLNGSEISSSTMPMECNAACSSCTPLSVGFRDENVSFLRFYFDTNGKAIGLQCSK</sequence>
<proteinExistence type="predicted"/>
<organism evidence="1 2">
    <name type="scientific">Cucurbita argyrosperma subsp. sororia</name>
    <dbReference type="NCBI Taxonomy" id="37648"/>
    <lineage>
        <taxon>Eukaryota</taxon>
        <taxon>Viridiplantae</taxon>
        <taxon>Streptophyta</taxon>
        <taxon>Embryophyta</taxon>
        <taxon>Tracheophyta</taxon>
        <taxon>Spermatophyta</taxon>
        <taxon>Magnoliopsida</taxon>
        <taxon>eudicotyledons</taxon>
        <taxon>Gunneridae</taxon>
        <taxon>Pentapetalae</taxon>
        <taxon>rosids</taxon>
        <taxon>fabids</taxon>
        <taxon>Cucurbitales</taxon>
        <taxon>Cucurbitaceae</taxon>
        <taxon>Cucurbiteae</taxon>
        <taxon>Cucurbita</taxon>
    </lineage>
</organism>
<dbReference type="Proteomes" id="UP000685013">
    <property type="component" value="Chromosome 8"/>
</dbReference>
<reference evidence="1 2" key="1">
    <citation type="journal article" date="2021" name="Hortic Res">
        <title>The domestication of Cucurbita argyrosperma as revealed by the genome of its wild relative.</title>
        <authorList>
            <person name="Barrera-Redondo J."/>
            <person name="Sanchez-de la Vega G."/>
            <person name="Aguirre-Liguori J.A."/>
            <person name="Castellanos-Morales G."/>
            <person name="Gutierrez-Guerrero Y.T."/>
            <person name="Aguirre-Dugua X."/>
            <person name="Aguirre-Planter E."/>
            <person name="Tenaillon M.I."/>
            <person name="Lira-Saade R."/>
            <person name="Eguiarte L.E."/>
        </authorList>
    </citation>
    <scope>NUCLEOTIDE SEQUENCE [LARGE SCALE GENOMIC DNA]</scope>
    <source>
        <strain evidence="1">JBR-2021</strain>
    </source>
</reference>
<accession>A0AAV6N5X5</accession>
<dbReference type="AlphaFoldDB" id="A0AAV6N5X5"/>
<gene>
    <name evidence="1" type="ORF">SDJN03_12321</name>
</gene>
<dbReference type="EMBL" id="JAGKQH010000008">
    <property type="protein sequence ID" value="KAG6592845.1"/>
    <property type="molecule type" value="Genomic_DNA"/>
</dbReference>
<keyword evidence="2" id="KW-1185">Reference proteome</keyword>
<protein>
    <submittedName>
        <fullName evidence="1">Uncharacterized protein</fullName>
    </submittedName>
</protein>
<evidence type="ECO:0000313" key="2">
    <source>
        <dbReference type="Proteomes" id="UP000685013"/>
    </source>
</evidence>
<comment type="caution">
    <text evidence="1">The sequence shown here is derived from an EMBL/GenBank/DDBJ whole genome shotgun (WGS) entry which is preliminary data.</text>
</comment>